<feature type="domain" description="DUF2179" evidence="7">
    <location>
        <begin position="261"/>
        <end position="315"/>
    </location>
</feature>
<evidence type="ECO:0000256" key="4">
    <source>
        <dbReference type="ARBA" id="ARBA00022989"/>
    </source>
</evidence>
<dbReference type="Pfam" id="PF10035">
    <property type="entry name" value="DUF2179"/>
    <property type="match status" value="1"/>
</dbReference>
<dbReference type="PANTHER" id="PTHR33545">
    <property type="entry name" value="UPF0750 MEMBRANE PROTEIN YITT-RELATED"/>
    <property type="match status" value="1"/>
</dbReference>
<feature type="transmembrane region" description="Helical" evidence="6">
    <location>
        <begin position="20"/>
        <end position="38"/>
    </location>
</feature>
<name>A0A9D9HU70_9BACT</name>
<protein>
    <submittedName>
        <fullName evidence="8">YitT family protein</fullName>
    </submittedName>
</protein>
<evidence type="ECO:0000256" key="2">
    <source>
        <dbReference type="ARBA" id="ARBA00022475"/>
    </source>
</evidence>
<evidence type="ECO:0000313" key="8">
    <source>
        <dbReference type="EMBL" id="MBO8460002.1"/>
    </source>
</evidence>
<dbReference type="AlphaFoldDB" id="A0A9D9HU70"/>
<dbReference type="InterPro" id="IPR003740">
    <property type="entry name" value="YitT"/>
</dbReference>
<evidence type="ECO:0000256" key="5">
    <source>
        <dbReference type="ARBA" id="ARBA00023136"/>
    </source>
</evidence>
<evidence type="ECO:0000256" key="1">
    <source>
        <dbReference type="ARBA" id="ARBA00004651"/>
    </source>
</evidence>
<feature type="transmembrane region" description="Helical" evidence="6">
    <location>
        <begin position="174"/>
        <end position="199"/>
    </location>
</feature>
<dbReference type="EMBL" id="JADIMG010000066">
    <property type="protein sequence ID" value="MBO8460002.1"/>
    <property type="molecule type" value="Genomic_DNA"/>
</dbReference>
<dbReference type="Proteomes" id="UP000823641">
    <property type="component" value="Unassembled WGS sequence"/>
</dbReference>
<feature type="transmembrane region" description="Helical" evidence="6">
    <location>
        <begin position="211"/>
        <end position="232"/>
    </location>
</feature>
<dbReference type="CDD" id="cd16380">
    <property type="entry name" value="YitT_C"/>
    <property type="match status" value="1"/>
</dbReference>
<reference evidence="8" key="1">
    <citation type="submission" date="2020-10" db="EMBL/GenBank/DDBJ databases">
        <authorList>
            <person name="Gilroy R."/>
        </authorList>
    </citation>
    <scope>NUCLEOTIDE SEQUENCE</scope>
    <source>
        <strain evidence="8">G3-3990</strain>
    </source>
</reference>
<dbReference type="Pfam" id="PF02588">
    <property type="entry name" value="YitT_membrane"/>
    <property type="match status" value="1"/>
</dbReference>
<sequence length="330" mass="36323">MTRAKALLEPMGTWAWWRSWFLIFLGCSIMGSGFVFFINPYNFVPGGVYGAGIVLHNLFPSIQVGTFGYMFDIPLMIIAILVFGGKFGARTVLAALYTPGFMNILTNLVYPNKEAVHSLDPALLLGGRLDLSNDLLLTCLIGAIVIGVGQGLVVRQQATTGGTDIVAMLMQKYLGIKFSTSIFIADGLVVTSGLLVIGFGLGTGETADGGWILTLYSLITIYVISRVVAYMLDGASYDKLLFIITNEHEKLRHFIIHDLDRSATYIKAKGMYSDSQRDMIFLVVSRKEVHLVQQKIKEFDPRAFVVVTDAYDTYGEGFKPLPDADEIKAE</sequence>
<evidence type="ECO:0000313" key="9">
    <source>
        <dbReference type="Proteomes" id="UP000823641"/>
    </source>
</evidence>
<proteinExistence type="predicted"/>
<accession>A0A9D9HU70</accession>
<comment type="caution">
    <text evidence="8">The sequence shown here is derived from an EMBL/GenBank/DDBJ whole genome shotgun (WGS) entry which is preliminary data.</text>
</comment>
<comment type="subcellular location">
    <subcellularLocation>
        <location evidence="1">Cell membrane</location>
        <topology evidence="1">Multi-pass membrane protein</topology>
    </subcellularLocation>
</comment>
<evidence type="ECO:0000256" key="3">
    <source>
        <dbReference type="ARBA" id="ARBA00022692"/>
    </source>
</evidence>
<feature type="transmembrane region" description="Helical" evidence="6">
    <location>
        <begin position="58"/>
        <end position="84"/>
    </location>
</feature>
<dbReference type="GO" id="GO:0005886">
    <property type="term" value="C:plasma membrane"/>
    <property type="evidence" value="ECO:0007669"/>
    <property type="project" value="UniProtKB-SubCell"/>
</dbReference>
<dbReference type="PIRSF" id="PIRSF006483">
    <property type="entry name" value="Membrane_protein_YitT"/>
    <property type="match status" value="1"/>
</dbReference>
<dbReference type="Gene3D" id="3.30.70.120">
    <property type="match status" value="1"/>
</dbReference>
<keyword evidence="5 6" id="KW-0472">Membrane</keyword>
<keyword evidence="2" id="KW-1003">Cell membrane</keyword>
<keyword evidence="4 6" id="KW-1133">Transmembrane helix</keyword>
<feature type="transmembrane region" description="Helical" evidence="6">
    <location>
        <begin position="91"/>
        <end position="110"/>
    </location>
</feature>
<reference evidence="8" key="2">
    <citation type="journal article" date="2021" name="PeerJ">
        <title>Extensive microbial diversity within the chicken gut microbiome revealed by metagenomics and culture.</title>
        <authorList>
            <person name="Gilroy R."/>
            <person name="Ravi A."/>
            <person name="Getino M."/>
            <person name="Pursley I."/>
            <person name="Horton D.L."/>
            <person name="Alikhan N.F."/>
            <person name="Baker D."/>
            <person name="Gharbi K."/>
            <person name="Hall N."/>
            <person name="Watson M."/>
            <person name="Adriaenssens E.M."/>
            <person name="Foster-Nyarko E."/>
            <person name="Jarju S."/>
            <person name="Secka A."/>
            <person name="Antonio M."/>
            <person name="Oren A."/>
            <person name="Chaudhuri R.R."/>
            <person name="La Ragione R."/>
            <person name="Hildebrand F."/>
            <person name="Pallen M.J."/>
        </authorList>
    </citation>
    <scope>NUCLEOTIDE SEQUENCE</scope>
    <source>
        <strain evidence="8">G3-3990</strain>
    </source>
</reference>
<feature type="transmembrane region" description="Helical" evidence="6">
    <location>
        <begin position="135"/>
        <end position="154"/>
    </location>
</feature>
<dbReference type="PANTHER" id="PTHR33545:SF9">
    <property type="entry name" value="UPF0750 MEMBRANE PROTEIN YITE"/>
    <property type="match status" value="1"/>
</dbReference>
<dbReference type="InterPro" id="IPR019264">
    <property type="entry name" value="DUF2179"/>
</dbReference>
<evidence type="ECO:0000259" key="7">
    <source>
        <dbReference type="Pfam" id="PF10035"/>
    </source>
</evidence>
<evidence type="ECO:0000256" key="6">
    <source>
        <dbReference type="SAM" id="Phobius"/>
    </source>
</evidence>
<gene>
    <name evidence="8" type="ORF">IAA73_06705</name>
</gene>
<organism evidence="8 9">
    <name type="scientific">Candidatus Gallipaludibacter merdavium</name>
    <dbReference type="NCBI Taxonomy" id="2840839"/>
    <lineage>
        <taxon>Bacteria</taxon>
        <taxon>Pseudomonadati</taxon>
        <taxon>Bacteroidota</taxon>
        <taxon>Bacteroidia</taxon>
        <taxon>Bacteroidales</taxon>
        <taxon>Candidatus Gallipaludibacter</taxon>
    </lineage>
</organism>
<dbReference type="InterPro" id="IPR015867">
    <property type="entry name" value="N-reg_PII/ATP_PRibTrfase_C"/>
</dbReference>
<dbReference type="InterPro" id="IPR051461">
    <property type="entry name" value="UPF0750_membrane"/>
</dbReference>
<keyword evidence="3 6" id="KW-0812">Transmembrane</keyword>